<dbReference type="STRING" id="1028.SAMN05661096_03928"/>
<dbReference type="RefSeq" id="WP_085519050.1">
    <property type="nucleotide sequence ID" value="NZ_FXAW01000011.1"/>
</dbReference>
<name>A0A1X7LF27_9BACT</name>
<dbReference type="Proteomes" id="UP000193804">
    <property type="component" value="Unassembled WGS sequence"/>
</dbReference>
<protein>
    <recommendedName>
        <fullName evidence="3">Outer membrane protein beta-barrel domain-containing protein</fullName>
    </recommendedName>
</protein>
<keyword evidence="2" id="KW-1185">Reference proteome</keyword>
<reference evidence="2" key="1">
    <citation type="submission" date="2017-04" db="EMBL/GenBank/DDBJ databases">
        <authorList>
            <person name="Varghese N."/>
            <person name="Submissions S."/>
        </authorList>
    </citation>
    <scope>NUCLEOTIDE SEQUENCE [LARGE SCALE GENOMIC DNA]</scope>
    <source>
        <strain evidence="2">DSM 4125</strain>
    </source>
</reference>
<organism evidence="1 2">
    <name type="scientific">Marivirga sericea</name>
    <dbReference type="NCBI Taxonomy" id="1028"/>
    <lineage>
        <taxon>Bacteria</taxon>
        <taxon>Pseudomonadati</taxon>
        <taxon>Bacteroidota</taxon>
        <taxon>Cytophagia</taxon>
        <taxon>Cytophagales</taxon>
        <taxon>Marivirgaceae</taxon>
        <taxon>Marivirga</taxon>
    </lineage>
</organism>
<accession>A0A1X7LF27</accession>
<evidence type="ECO:0000313" key="1">
    <source>
        <dbReference type="EMBL" id="SMG52451.1"/>
    </source>
</evidence>
<evidence type="ECO:0000313" key="2">
    <source>
        <dbReference type="Proteomes" id="UP000193804"/>
    </source>
</evidence>
<proteinExistence type="predicted"/>
<dbReference type="EMBL" id="FXAW01000011">
    <property type="protein sequence ID" value="SMG52451.1"/>
    <property type="molecule type" value="Genomic_DNA"/>
</dbReference>
<gene>
    <name evidence="1" type="ORF">SAMN05661096_03928</name>
</gene>
<dbReference type="OrthoDB" id="9829771at2"/>
<sequence length="223" mass="25100">MDFKKTLLIAFVLLGTLEARSQSYAGLSIGVSNNDTHMETLWFQHQLTDRFSAGFQLRYSQVRYRFVDAIAIKDGSTAFGGLVLGFKLKEVEKYRLDFNLTSSYRYLSNDEKPELAESTSGLEIDPNIILSMKLSDRFKLHTGAMLRTAMQFGETPILNEQLPSAIVLAAISYKVNSHSIALRVYTGPMNGATGDSMKYFNQISLGYQFSLGEKSNQFSFFNF</sequence>
<dbReference type="AlphaFoldDB" id="A0A1X7LF27"/>
<evidence type="ECO:0008006" key="3">
    <source>
        <dbReference type="Google" id="ProtNLM"/>
    </source>
</evidence>